<dbReference type="PANTHER" id="PTHR20883">
    <property type="entry name" value="PHYTANOYL-COA DIOXYGENASE DOMAIN CONTAINING 1"/>
    <property type="match status" value="1"/>
</dbReference>
<dbReference type="PANTHER" id="PTHR20883:SF48">
    <property type="entry name" value="ECTOINE DIOXYGENASE"/>
    <property type="match status" value="1"/>
</dbReference>
<dbReference type="Pfam" id="PF05721">
    <property type="entry name" value="PhyH"/>
    <property type="match status" value="1"/>
</dbReference>
<keyword evidence="2" id="KW-1185">Reference proteome</keyword>
<accession>A0A919TMP0</accession>
<evidence type="ECO:0000313" key="2">
    <source>
        <dbReference type="Proteomes" id="UP000629619"/>
    </source>
</evidence>
<sequence length="328" mass="37235">MPEITFRRLIREFLNEEATWARSWCVILTKTRGDPMTQVEAPAWTPMSAEEREAFDRDGYIVVPSVLSEGEIEAGRAAILGYYEKAKAEGKLSATGALHQLSPIAYVPELAFLLDHPKAFKYIWSLLGWNIHVYHSHIDVHPQLHEKQKEWWHWHQDGGRQNREIETDPRPMLSVKLAYWFSDVSETGRGNFTVLPGSHKTNWLPGPPSRGVPWPQPEGAVQITANAGDLVVFDRRIWHARSDNYSDITRVGAFFGYTPRWIAIRDENAGLPNRPEWANLNEVQKQLLGAFGNGDGDHQWGHYPESTPLYGALKERGLLDSSIPALIP</sequence>
<dbReference type="EMBL" id="BOMW01000056">
    <property type="protein sequence ID" value="GIF07882.1"/>
    <property type="molecule type" value="Genomic_DNA"/>
</dbReference>
<evidence type="ECO:0008006" key="3">
    <source>
        <dbReference type="Google" id="ProtNLM"/>
    </source>
</evidence>
<name>A0A919TMP0_9ACTN</name>
<dbReference type="SUPFAM" id="SSF51197">
    <property type="entry name" value="Clavaminate synthase-like"/>
    <property type="match status" value="1"/>
</dbReference>
<organism evidence="1 2">
    <name type="scientific">Actinoplanes siamensis</name>
    <dbReference type="NCBI Taxonomy" id="1223317"/>
    <lineage>
        <taxon>Bacteria</taxon>
        <taxon>Bacillati</taxon>
        <taxon>Actinomycetota</taxon>
        <taxon>Actinomycetes</taxon>
        <taxon>Micromonosporales</taxon>
        <taxon>Micromonosporaceae</taxon>
        <taxon>Actinoplanes</taxon>
    </lineage>
</organism>
<dbReference type="GO" id="GO:0016706">
    <property type="term" value="F:2-oxoglutarate-dependent dioxygenase activity"/>
    <property type="evidence" value="ECO:0007669"/>
    <property type="project" value="UniProtKB-ARBA"/>
</dbReference>
<reference evidence="1" key="1">
    <citation type="submission" date="2021-01" db="EMBL/GenBank/DDBJ databases">
        <title>Whole genome shotgun sequence of Actinoplanes siamensis NBRC 109076.</title>
        <authorList>
            <person name="Komaki H."/>
            <person name="Tamura T."/>
        </authorList>
    </citation>
    <scope>NUCLEOTIDE SEQUENCE</scope>
    <source>
        <strain evidence="1">NBRC 109076</strain>
    </source>
</reference>
<protein>
    <recommendedName>
        <fullName evidence="3">Phytanoyl-CoA dioxygenase</fullName>
    </recommendedName>
</protein>
<dbReference type="Proteomes" id="UP000629619">
    <property type="component" value="Unassembled WGS sequence"/>
</dbReference>
<gene>
    <name evidence="1" type="ORF">Asi03nite_54200</name>
</gene>
<proteinExistence type="predicted"/>
<dbReference type="InterPro" id="IPR008775">
    <property type="entry name" value="Phytyl_CoA_dOase-like"/>
</dbReference>
<dbReference type="GO" id="GO:0005506">
    <property type="term" value="F:iron ion binding"/>
    <property type="evidence" value="ECO:0007669"/>
    <property type="project" value="UniProtKB-ARBA"/>
</dbReference>
<comment type="caution">
    <text evidence="1">The sequence shown here is derived from an EMBL/GenBank/DDBJ whole genome shotgun (WGS) entry which is preliminary data.</text>
</comment>
<dbReference type="Gene3D" id="2.60.120.620">
    <property type="entry name" value="q2cbj1_9rhob like domain"/>
    <property type="match status" value="1"/>
</dbReference>
<evidence type="ECO:0000313" key="1">
    <source>
        <dbReference type="EMBL" id="GIF07882.1"/>
    </source>
</evidence>
<dbReference type="AlphaFoldDB" id="A0A919TMP0"/>